<name>A0ABS4DWW8_9HYPH</name>
<keyword evidence="6" id="KW-1003">Cell membrane</keyword>
<dbReference type="PANTHER" id="PTHR23427:SF2">
    <property type="entry name" value="SURFEIT LOCUS PROTEIN 1"/>
    <property type="match status" value="1"/>
</dbReference>
<organism evidence="7 8">
    <name type="scientific">Rhizobium halophytocola</name>
    <dbReference type="NCBI Taxonomy" id="735519"/>
    <lineage>
        <taxon>Bacteria</taxon>
        <taxon>Pseudomonadati</taxon>
        <taxon>Pseudomonadota</taxon>
        <taxon>Alphaproteobacteria</taxon>
        <taxon>Hyphomicrobiales</taxon>
        <taxon>Rhizobiaceae</taxon>
        <taxon>Rhizobium/Agrobacterium group</taxon>
        <taxon>Rhizobium</taxon>
    </lineage>
</organism>
<evidence type="ECO:0000256" key="3">
    <source>
        <dbReference type="ARBA" id="ARBA00022692"/>
    </source>
</evidence>
<feature type="transmembrane region" description="Helical" evidence="6">
    <location>
        <begin position="14"/>
        <end position="34"/>
    </location>
</feature>
<accession>A0ABS4DWW8</accession>
<evidence type="ECO:0000256" key="2">
    <source>
        <dbReference type="ARBA" id="ARBA00007165"/>
    </source>
</evidence>
<protein>
    <recommendedName>
        <fullName evidence="6">SURF1-like protein</fullName>
    </recommendedName>
</protein>
<evidence type="ECO:0000313" key="7">
    <source>
        <dbReference type="EMBL" id="MBP1850191.1"/>
    </source>
</evidence>
<dbReference type="CDD" id="cd06662">
    <property type="entry name" value="SURF1"/>
    <property type="match status" value="1"/>
</dbReference>
<dbReference type="PROSITE" id="PS50895">
    <property type="entry name" value="SURF1"/>
    <property type="match status" value="1"/>
</dbReference>
<evidence type="ECO:0000313" key="8">
    <source>
        <dbReference type="Proteomes" id="UP000759443"/>
    </source>
</evidence>
<dbReference type="RefSeq" id="WP_245223957.1">
    <property type="nucleotide sequence ID" value="NZ_JAGGJU010000004.1"/>
</dbReference>
<evidence type="ECO:0000256" key="1">
    <source>
        <dbReference type="ARBA" id="ARBA00004370"/>
    </source>
</evidence>
<comment type="subcellular location">
    <subcellularLocation>
        <location evidence="6">Cell membrane</location>
        <topology evidence="6">Multi-pass membrane protein</topology>
    </subcellularLocation>
    <subcellularLocation>
        <location evidence="1">Membrane</location>
    </subcellularLocation>
</comment>
<dbReference type="Pfam" id="PF02104">
    <property type="entry name" value="SURF1"/>
    <property type="match status" value="1"/>
</dbReference>
<keyword evidence="4 6" id="KW-1133">Transmembrane helix</keyword>
<dbReference type="InterPro" id="IPR002994">
    <property type="entry name" value="Surf1/Shy1"/>
</dbReference>
<evidence type="ECO:0000256" key="4">
    <source>
        <dbReference type="ARBA" id="ARBA00022989"/>
    </source>
</evidence>
<keyword evidence="8" id="KW-1185">Reference proteome</keyword>
<comment type="caution">
    <text evidence="7">The sequence shown here is derived from an EMBL/GenBank/DDBJ whole genome shotgun (WGS) entry which is preliminary data.</text>
</comment>
<dbReference type="Proteomes" id="UP000759443">
    <property type="component" value="Unassembled WGS sequence"/>
</dbReference>
<sequence>MQTTQAPSFFRPRVLVATALAALVTAMFVGLGIWQIERLQWKLDLIARVDARVHADAVPAPAEDAWASVTREGDEYRHVSVTGTFVNADEVQIYVPTRLGPGYWVMTPLKRDDGTYVMINRGFVPEELKDPAKRTPPTGAVTVKGLLRISEDKGWLFSRANDPEHKAWYRRDIGSITKAFDLAPAAPYFIDEELGSDPDAFPRGGLTVVEFRNSHLSYAITWFAMALMTLVCYGVVLRQWGLLGGRKAAADD</sequence>
<dbReference type="InterPro" id="IPR045214">
    <property type="entry name" value="Surf1/Surf4"/>
</dbReference>
<gene>
    <name evidence="7" type="ORF">J2Z17_001625</name>
</gene>
<reference evidence="7 8" key="1">
    <citation type="submission" date="2021-03" db="EMBL/GenBank/DDBJ databases">
        <title>Genomic Encyclopedia of Type Strains, Phase IV (KMG-IV): sequencing the most valuable type-strain genomes for metagenomic binning, comparative biology and taxonomic classification.</title>
        <authorList>
            <person name="Goeker M."/>
        </authorList>
    </citation>
    <scope>NUCLEOTIDE SEQUENCE [LARGE SCALE GENOMIC DNA]</scope>
    <source>
        <strain evidence="7 8">DSM 21600</strain>
    </source>
</reference>
<dbReference type="PANTHER" id="PTHR23427">
    <property type="entry name" value="SURFEIT LOCUS PROTEIN"/>
    <property type="match status" value="1"/>
</dbReference>
<feature type="transmembrane region" description="Helical" evidence="6">
    <location>
        <begin position="216"/>
        <end position="236"/>
    </location>
</feature>
<comment type="similarity">
    <text evidence="2 6">Belongs to the SURF1 family.</text>
</comment>
<evidence type="ECO:0000256" key="5">
    <source>
        <dbReference type="ARBA" id="ARBA00023136"/>
    </source>
</evidence>
<keyword evidence="5 6" id="KW-0472">Membrane</keyword>
<proteinExistence type="inferred from homology"/>
<dbReference type="EMBL" id="JAGGJU010000004">
    <property type="protein sequence ID" value="MBP1850191.1"/>
    <property type="molecule type" value="Genomic_DNA"/>
</dbReference>
<keyword evidence="3 6" id="KW-0812">Transmembrane</keyword>
<evidence type="ECO:0000256" key="6">
    <source>
        <dbReference type="RuleBase" id="RU363076"/>
    </source>
</evidence>